<comment type="subcellular location">
    <subcellularLocation>
        <location evidence="6">Cell membrane</location>
        <topology evidence="6">Multi-pass membrane protein</topology>
    </subcellularLocation>
    <subcellularLocation>
        <location evidence="1">Membrane</location>
    </subcellularLocation>
</comment>
<evidence type="ECO:0000256" key="4">
    <source>
        <dbReference type="ARBA" id="ARBA00022989"/>
    </source>
</evidence>
<dbReference type="InterPro" id="IPR045214">
    <property type="entry name" value="Surf1/Surf4"/>
</dbReference>
<dbReference type="PANTHER" id="PTHR23427:SF2">
    <property type="entry name" value="SURFEIT LOCUS PROTEIN 1"/>
    <property type="match status" value="1"/>
</dbReference>
<keyword evidence="3 6" id="KW-0812">Transmembrane</keyword>
<dbReference type="EMBL" id="JADKMY010000002">
    <property type="protein sequence ID" value="MBF4553873.1"/>
    <property type="molecule type" value="Genomic_DNA"/>
</dbReference>
<dbReference type="CDD" id="cd06662">
    <property type="entry name" value="SURF1"/>
    <property type="match status" value="1"/>
</dbReference>
<dbReference type="Pfam" id="PF02104">
    <property type="entry name" value="SURF1"/>
    <property type="match status" value="1"/>
</dbReference>
<evidence type="ECO:0000256" key="1">
    <source>
        <dbReference type="ARBA" id="ARBA00004370"/>
    </source>
</evidence>
<feature type="transmembrane region" description="Helical" evidence="6">
    <location>
        <begin position="12"/>
        <end position="33"/>
    </location>
</feature>
<evidence type="ECO:0000256" key="5">
    <source>
        <dbReference type="ARBA" id="ARBA00023136"/>
    </source>
</evidence>
<dbReference type="PROSITE" id="PS50895">
    <property type="entry name" value="SURF1"/>
    <property type="match status" value="1"/>
</dbReference>
<name>A0ABR9ZKB0_9CORY</name>
<keyword evidence="9" id="KW-1185">Reference proteome</keyword>
<feature type="region of interest" description="Disordered" evidence="7">
    <location>
        <begin position="280"/>
        <end position="354"/>
    </location>
</feature>
<gene>
    <name evidence="8" type="ORF">IRY30_07240</name>
</gene>
<keyword evidence="4 6" id="KW-1133">Transmembrane helix</keyword>
<dbReference type="InterPro" id="IPR002994">
    <property type="entry name" value="Surf1/Shy1"/>
</dbReference>
<evidence type="ECO:0000256" key="2">
    <source>
        <dbReference type="ARBA" id="ARBA00007165"/>
    </source>
</evidence>
<dbReference type="PANTHER" id="PTHR23427">
    <property type="entry name" value="SURFEIT LOCUS PROTEIN"/>
    <property type="match status" value="1"/>
</dbReference>
<dbReference type="Proteomes" id="UP000635902">
    <property type="component" value="Unassembled WGS sequence"/>
</dbReference>
<reference evidence="8 9" key="1">
    <citation type="submission" date="2020-10" db="EMBL/GenBank/DDBJ databases">
        <title>Novel species in genus Corynebacterium.</title>
        <authorList>
            <person name="Zhang G."/>
        </authorList>
    </citation>
    <scope>NUCLEOTIDE SEQUENCE [LARGE SCALE GENOMIC DNA]</scope>
    <source>
        <strain evidence="8 9">DSM 45110</strain>
    </source>
</reference>
<comment type="similarity">
    <text evidence="2 6">Belongs to the SURF1 family.</text>
</comment>
<evidence type="ECO:0000313" key="8">
    <source>
        <dbReference type="EMBL" id="MBF4553873.1"/>
    </source>
</evidence>
<evidence type="ECO:0000256" key="3">
    <source>
        <dbReference type="ARBA" id="ARBA00022692"/>
    </source>
</evidence>
<comment type="caution">
    <text evidence="8">The sequence shown here is derived from an EMBL/GenBank/DDBJ whole genome shotgun (WGS) entry which is preliminary data.</text>
</comment>
<protein>
    <recommendedName>
        <fullName evidence="6">SURF1-like protein</fullName>
    </recommendedName>
</protein>
<sequence>MNEPKRRQGWKTFLTPGWILTAVLVLTFTYYAFTFLGPWQLNKGEQKSEFNQRLADAMEHDPVPVSEVLPADGGSAGVEKEWTHVRLQGEFLPSAQVLLRNRPVDSSPAFQVLTPFKTTTDQTILVNRGWTPPEQGADVPEIPAPPAGEVTVTGFVRMSEAEAITDPVESQGHTQVSGIHTATISKLMQEQLRAAGGGQLVSEYVQMDEQSVDAMGQEDSSDATLHAISLPQLDNGPHLSYGIQWITFGIAAPAALIWFAYAEIRERRREKQEIAESEAKLLNSSGVAPGGAEPVGHESGETAMAEPAGSAQDAPAEPVSTEKAATAERKLADRYGGTRSRFEERRTQKRGERF</sequence>
<proteinExistence type="inferred from homology"/>
<feature type="transmembrane region" description="Helical" evidence="6">
    <location>
        <begin position="241"/>
        <end position="261"/>
    </location>
</feature>
<keyword evidence="5 6" id="KW-0472">Membrane</keyword>
<evidence type="ECO:0000313" key="9">
    <source>
        <dbReference type="Proteomes" id="UP000635902"/>
    </source>
</evidence>
<accession>A0ABR9ZKB0</accession>
<keyword evidence="6" id="KW-1003">Cell membrane</keyword>
<evidence type="ECO:0000256" key="6">
    <source>
        <dbReference type="RuleBase" id="RU363076"/>
    </source>
</evidence>
<dbReference type="RefSeq" id="WP_194556763.1">
    <property type="nucleotide sequence ID" value="NZ_JADKMY010000002.1"/>
</dbReference>
<organism evidence="8 9">
    <name type="scientific">Corynebacterium suicordis DSM 45110</name>
    <dbReference type="NCBI Taxonomy" id="1121369"/>
    <lineage>
        <taxon>Bacteria</taxon>
        <taxon>Bacillati</taxon>
        <taxon>Actinomycetota</taxon>
        <taxon>Actinomycetes</taxon>
        <taxon>Mycobacteriales</taxon>
        <taxon>Corynebacteriaceae</taxon>
        <taxon>Corynebacterium</taxon>
    </lineage>
</organism>
<feature type="compositionally biased region" description="Basic and acidic residues" evidence="7">
    <location>
        <begin position="340"/>
        <end position="354"/>
    </location>
</feature>
<evidence type="ECO:0000256" key="7">
    <source>
        <dbReference type="SAM" id="MobiDB-lite"/>
    </source>
</evidence>